<dbReference type="Pfam" id="PF00702">
    <property type="entry name" value="Hydrolase"/>
    <property type="match status" value="1"/>
</dbReference>
<dbReference type="GO" id="GO:0044281">
    <property type="term" value="P:small molecule metabolic process"/>
    <property type="evidence" value="ECO:0007669"/>
    <property type="project" value="UniProtKB-ARBA"/>
</dbReference>
<dbReference type="AlphaFoldDB" id="A0A261FRK8"/>
<proteinExistence type="predicted"/>
<dbReference type="NCBIfam" id="TIGR01549">
    <property type="entry name" value="HAD-SF-IA-v1"/>
    <property type="match status" value="1"/>
</dbReference>
<dbReference type="SUPFAM" id="SSF56784">
    <property type="entry name" value="HAD-like"/>
    <property type="match status" value="1"/>
</dbReference>
<evidence type="ECO:0000256" key="3">
    <source>
        <dbReference type="ARBA" id="ARBA00022801"/>
    </source>
</evidence>
<evidence type="ECO:0000313" key="6">
    <source>
        <dbReference type="Proteomes" id="UP000216352"/>
    </source>
</evidence>
<keyword evidence="6" id="KW-1185">Reference proteome</keyword>
<dbReference type="SFLD" id="SFLDG01129">
    <property type="entry name" value="C1.5:_HAD__Beta-PGM__Phosphata"/>
    <property type="match status" value="1"/>
</dbReference>
<evidence type="ECO:0000256" key="4">
    <source>
        <dbReference type="ARBA" id="ARBA00022842"/>
    </source>
</evidence>
<organism evidence="5 6">
    <name type="scientific">Bifidobacterium lemurum</name>
    <dbReference type="NCBI Taxonomy" id="1603886"/>
    <lineage>
        <taxon>Bacteria</taxon>
        <taxon>Bacillati</taxon>
        <taxon>Actinomycetota</taxon>
        <taxon>Actinomycetes</taxon>
        <taxon>Bifidobacteriales</taxon>
        <taxon>Bifidobacteriaceae</taxon>
        <taxon>Bifidobacterium</taxon>
    </lineage>
</organism>
<dbReference type="Gene3D" id="3.40.50.1000">
    <property type="entry name" value="HAD superfamily/HAD-like"/>
    <property type="match status" value="1"/>
</dbReference>
<keyword evidence="4" id="KW-0460">Magnesium</keyword>
<dbReference type="Proteomes" id="UP000216352">
    <property type="component" value="Unassembled WGS sequence"/>
</dbReference>
<keyword evidence="3 5" id="KW-0378">Hydrolase</keyword>
<evidence type="ECO:0000256" key="1">
    <source>
        <dbReference type="ARBA" id="ARBA00001946"/>
    </source>
</evidence>
<dbReference type="NCBIfam" id="TIGR01509">
    <property type="entry name" value="HAD-SF-IA-v3"/>
    <property type="match status" value="1"/>
</dbReference>
<dbReference type="PANTHER" id="PTHR46470:SF2">
    <property type="entry name" value="GLYCERALDEHYDE 3-PHOSPHATE PHOSPHATASE"/>
    <property type="match status" value="1"/>
</dbReference>
<evidence type="ECO:0000313" key="5">
    <source>
        <dbReference type="EMBL" id="OZG61820.1"/>
    </source>
</evidence>
<gene>
    <name evidence="5" type="ORF">BLEM_1357</name>
</gene>
<accession>A0A261FRK8</accession>
<dbReference type="STRING" id="1603886.GCA_001895165_00237"/>
<dbReference type="InterPro" id="IPR023214">
    <property type="entry name" value="HAD_sf"/>
</dbReference>
<evidence type="ECO:0000256" key="2">
    <source>
        <dbReference type="ARBA" id="ARBA00022723"/>
    </source>
</evidence>
<protein>
    <submittedName>
        <fullName evidence="5">Haloacid dehalogenase-like hydrolase</fullName>
    </submittedName>
</protein>
<comment type="cofactor">
    <cofactor evidence="1">
        <name>Mg(2+)</name>
        <dbReference type="ChEBI" id="CHEBI:18420"/>
    </cofactor>
</comment>
<dbReference type="InterPro" id="IPR006439">
    <property type="entry name" value="HAD-SF_hydro_IA"/>
</dbReference>
<dbReference type="InterPro" id="IPR036412">
    <property type="entry name" value="HAD-like_sf"/>
</dbReference>
<sequence length="268" mass="30081">MTMDRRYDVACFDLYGTLVDIRTDEYDKRAWEKFRGFLNDSGMGVHYDDQWFLRDLLDQALILEQRRAAERVREDGVEDCPDECVEPNRGEGYRSLFAVAAPQGRIPAVWQAQADEMALRAAWVFRKASTRHIGLYPGALEMLRGLRGAGMRTVLVTNAQSCYTVPELEMLGLDVLFDAIVISSEEGIKKPHPEIFRRALERVGATPDRAVMVGNDERCDIVGAKNAGIDGVYINSGISPEHDPQRSEEAVLSLDHPDYDALLAFLLG</sequence>
<reference evidence="5 6" key="1">
    <citation type="journal article" date="2017" name="BMC Genomics">
        <title>Comparative genomic and phylogenomic analyses of the Bifidobacteriaceae family.</title>
        <authorList>
            <person name="Lugli G.A."/>
            <person name="Milani C."/>
            <person name="Turroni F."/>
            <person name="Duranti S."/>
            <person name="Mancabelli L."/>
            <person name="Mangifesta M."/>
            <person name="Ferrario C."/>
            <person name="Modesto M."/>
            <person name="Mattarelli P."/>
            <person name="Jiri K."/>
            <person name="van Sinderen D."/>
            <person name="Ventura M."/>
        </authorList>
    </citation>
    <scope>NUCLEOTIDE SEQUENCE [LARGE SCALE GENOMIC DNA]</scope>
    <source>
        <strain evidence="5 6">DSM 28807</strain>
    </source>
</reference>
<keyword evidence="2" id="KW-0479">Metal-binding</keyword>
<comment type="caution">
    <text evidence="5">The sequence shown here is derived from an EMBL/GenBank/DDBJ whole genome shotgun (WGS) entry which is preliminary data.</text>
</comment>
<dbReference type="GO" id="GO:0016791">
    <property type="term" value="F:phosphatase activity"/>
    <property type="evidence" value="ECO:0007669"/>
    <property type="project" value="TreeGrafter"/>
</dbReference>
<name>A0A261FRK8_9BIFI</name>
<dbReference type="SFLD" id="SFLDS00003">
    <property type="entry name" value="Haloacid_Dehalogenase"/>
    <property type="match status" value="1"/>
</dbReference>
<dbReference type="InterPro" id="IPR051400">
    <property type="entry name" value="HAD-like_hydrolase"/>
</dbReference>
<dbReference type="PANTHER" id="PTHR46470">
    <property type="entry name" value="N-ACYLNEURAMINATE-9-PHOSPHATASE"/>
    <property type="match status" value="1"/>
</dbReference>
<dbReference type="EMBL" id="MWWX01000008">
    <property type="protein sequence ID" value="OZG61820.1"/>
    <property type="molecule type" value="Genomic_DNA"/>
</dbReference>
<dbReference type="GO" id="GO:0046872">
    <property type="term" value="F:metal ion binding"/>
    <property type="evidence" value="ECO:0007669"/>
    <property type="project" value="UniProtKB-KW"/>
</dbReference>